<protein>
    <submittedName>
        <fullName evidence="1">Uncharacterized protein</fullName>
    </submittedName>
</protein>
<comment type="caution">
    <text evidence="1">The sequence shown here is derived from an EMBL/GenBank/DDBJ whole genome shotgun (WGS) entry which is preliminary data.</text>
</comment>
<accession>A0A8S1NQ82</accession>
<gene>
    <name evidence="1" type="ORF">PPRIM_AZ9-3.1.T0820109</name>
</gene>
<proteinExistence type="predicted"/>
<dbReference type="AlphaFoldDB" id="A0A8S1NQ82"/>
<reference evidence="1" key="1">
    <citation type="submission" date="2021-01" db="EMBL/GenBank/DDBJ databases">
        <authorList>
            <consortium name="Genoscope - CEA"/>
            <person name="William W."/>
        </authorList>
    </citation>
    <scope>NUCLEOTIDE SEQUENCE</scope>
</reference>
<name>A0A8S1NQ82_PARPR</name>
<sequence length="84" mass="10090">MILPPLIIEARSVSLKKQEINLKQENIFTNVFSSNRCQHILNLQRKKKMLQNQLQIVNKSHFINDQLSEIYYFRSKLNKQFKLD</sequence>
<organism evidence="1 2">
    <name type="scientific">Paramecium primaurelia</name>
    <dbReference type="NCBI Taxonomy" id="5886"/>
    <lineage>
        <taxon>Eukaryota</taxon>
        <taxon>Sar</taxon>
        <taxon>Alveolata</taxon>
        <taxon>Ciliophora</taxon>
        <taxon>Intramacronucleata</taxon>
        <taxon>Oligohymenophorea</taxon>
        <taxon>Peniculida</taxon>
        <taxon>Parameciidae</taxon>
        <taxon>Paramecium</taxon>
    </lineage>
</organism>
<dbReference type="Proteomes" id="UP000688137">
    <property type="component" value="Unassembled WGS sequence"/>
</dbReference>
<dbReference type="EMBL" id="CAJJDM010000085">
    <property type="protein sequence ID" value="CAD8088844.1"/>
    <property type="molecule type" value="Genomic_DNA"/>
</dbReference>
<evidence type="ECO:0000313" key="2">
    <source>
        <dbReference type="Proteomes" id="UP000688137"/>
    </source>
</evidence>
<dbReference type="OMA" id="QIVNKSH"/>
<evidence type="ECO:0000313" key="1">
    <source>
        <dbReference type="EMBL" id="CAD8088844.1"/>
    </source>
</evidence>
<keyword evidence="2" id="KW-1185">Reference proteome</keyword>